<gene>
    <name evidence="7" type="ORF">OKA104_LOCUS53610</name>
</gene>
<sequence>LTTCLISAYKQDCAVGPAYWCKSFQNAEDCGALRHCTDTVWRYDGKHTNVDLSTKCEWCQKIIENTHKAINNIVNNEVCY</sequence>
<reference evidence="7" key="1">
    <citation type="submission" date="2021-02" db="EMBL/GenBank/DDBJ databases">
        <authorList>
            <person name="Nowell W R."/>
        </authorList>
    </citation>
    <scope>NUCLEOTIDE SEQUENCE</scope>
</reference>
<protein>
    <recommendedName>
        <fullName evidence="6">Saposin A-type domain-containing protein</fullName>
    </recommendedName>
</protein>
<keyword evidence="3" id="KW-0732">Signal</keyword>
<dbReference type="SMART" id="SM00162">
    <property type="entry name" value="SAPA"/>
    <property type="match status" value="1"/>
</dbReference>
<evidence type="ECO:0000256" key="1">
    <source>
        <dbReference type="ARBA" id="ARBA00004613"/>
    </source>
</evidence>
<dbReference type="Pfam" id="PF02199">
    <property type="entry name" value="SapA"/>
    <property type="match status" value="1"/>
</dbReference>
<dbReference type="GO" id="GO:0005576">
    <property type="term" value="C:extracellular region"/>
    <property type="evidence" value="ECO:0007669"/>
    <property type="project" value="UniProtKB-SubCell"/>
</dbReference>
<evidence type="ECO:0000313" key="7">
    <source>
        <dbReference type="EMBL" id="CAF4440705.1"/>
    </source>
</evidence>
<evidence type="ECO:0000256" key="4">
    <source>
        <dbReference type="ARBA" id="ARBA00023157"/>
    </source>
</evidence>
<proteinExistence type="predicted"/>
<keyword evidence="4" id="KW-1015">Disulfide bond</keyword>
<dbReference type="EMBL" id="CAJOAY010033756">
    <property type="protein sequence ID" value="CAF4440705.1"/>
    <property type="molecule type" value="Genomic_DNA"/>
</dbReference>
<feature type="domain" description="Saposin A-type" evidence="6">
    <location>
        <begin position="6"/>
        <end position="46"/>
    </location>
</feature>
<name>A0A820RNC2_9BILA</name>
<comment type="caution">
    <text evidence="7">The sequence shown here is derived from an EMBL/GenBank/DDBJ whole genome shotgun (WGS) entry which is preliminary data.</text>
</comment>
<feature type="non-terminal residue" evidence="7">
    <location>
        <position position="1"/>
    </location>
</feature>
<keyword evidence="2" id="KW-0964">Secreted</keyword>
<dbReference type="Proteomes" id="UP000663881">
    <property type="component" value="Unassembled WGS sequence"/>
</dbReference>
<keyword evidence="5" id="KW-0325">Glycoprotein</keyword>
<evidence type="ECO:0000256" key="5">
    <source>
        <dbReference type="ARBA" id="ARBA00023180"/>
    </source>
</evidence>
<evidence type="ECO:0000313" key="8">
    <source>
        <dbReference type="Proteomes" id="UP000663881"/>
    </source>
</evidence>
<dbReference type="InterPro" id="IPR003119">
    <property type="entry name" value="SAP_A"/>
</dbReference>
<dbReference type="PROSITE" id="PS51110">
    <property type="entry name" value="SAP_A"/>
    <property type="match status" value="1"/>
</dbReference>
<dbReference type="AlphaFoldDB" id="A0A820RNC2"/>
<comment type="subcellular location">
    <subcellularLocation>
        <location evidence="1">Secreted</location>
    </subcellularLocation>
</comment>
<evidence type="ECO:0000256" key="3">
    <source>
        <dbReference type="ARBA" id="ARBA00022729"/>
    </source>
</evidence>
<evidence type="ECO:0000256" key="2">
    <source>
        <dbReference type="ARBA" id="ARBA00022525"/>
    </source>
</evidence>
<organism evidence="7 8">
    <name type="scientific">Adineta steineri</name>
    <dbReference type="NCBI Taxonomy" id="433720"/>
    <lineage>
        <taxon>Eukaryota</taxon>
        <taxon>Metazoa</taxon>
        <taxon>Spiralia</taxon>
        <taxon>Gnathifera</taxon>
        <taxon>Rotifera</taxon>
        <taxon>Eurotatoria</taxon>
        <taxon>Bdelloidea</taxon>
        <taxon>Adinetida</taxon>
        <taxon>Adinetidae</taxon>
        <taxon>Adineta</taxon>
    </lineage>
</organism>
<accession>A0A820RNC2</accession>
<evidence type="ECO:0000259" key="6">
    <source>
        <dbReference type="PROSITE" id="PS51110"/>
    </source>
</evidence>